<dbReference type="PANTHER" id="PTHR35089">
    <property type="entry name" value="CHAPERONE PROTEIN SKP"/>
    <property type="match status" value="1"/>
</dbReference>
<keyword evidence="6" id="KW-1185">Reference proteome</keyword>
<dbReference type="InterPro" id="IPR005632">
    <property type="entry name" value="Chaperone_Skp"/>
</dbReference>
<evidence type="ECO:0000313" key="6">
    <source>
        <dbReference type="Proteomes" id="UP000238442"/>
    </source>
</evidence>
<dbReference type="Pfam" id="PF03938">
    <property type="entry name" value="OmpH"/>
    <property type="match status" value="1"/>
</dbReference>
<sequence length="169" mass="18688">MNLYKKFALTALIVLFATFQGASQEVAYVNSLVVINSMPETKVAQQQLDQFRQVLNQEYDSKVNAFQTKLAQAQQKASSGGYTVAQQKEVEATLGKEEQQLRDLETSSVKKIKDKENSLYQPIYNKANTAIADVAKASGFKIVLDSSAGIVLYAEASTDITQRVIDKLK</sequence>
<feature type="chain" id="PRO_5015695094" description="Periplasmic chaperone for outer membrane proteins Skp" evidence="4">
    <location>
        <begin position="23"/>
        <end position="169"/>
    </location>
</feature>
<feature type="signal peptide" evidence="4">
    <location>
        <begin position="1"/>
        <end position="22"/>
    </location>
</feature>
<gene>
    <name evidence="5" type="ORF">C5O00_11475</name>
</gene>
<accession>A0A2S0HYJ9</accession>
<evidence type="ECO:0000256" key="3">
    <source>
        <dbReference type="SAM" id="Coils"/>
    </source>
</evidence>
<dbReference type="Gene3D" id="3.30.910.20">
    <property type="entry name" value="Skp domain"/>
    <property type="match status" value="1"/>
</dbReference>
<reference evidence="5 6" key="1">
    <citation type="submission" date="2018-02" db="EMBL/GenBank/DDBJ databases">
        <title>Genomic analysis of the strain RR4-38 isolated from a seawater recirculating aquaculture system.</title>
        <authorList>
            <person name="Kim Y.-S."/>
            <person name="Jang Y.H."/>
            <person name="Kim K.-H."/>
        </authorList>
    </citation>
    <scope>NUCLEOTIDE SEQUENCE [LARGE SCALE GENOMIC DNA]</scope>
    <source>
        <strain evidence="5 6">RR4-38</strain>
    </source>
</reference>
<feature type="coiled-coil region" evidence="3">
    <location>
        <begin position="56"/>
        <end position="107"/>
    </location>
</feature>
<comment type="similarity">
    <text evidence="1">Belongs to the Skp family.</text>
</comment>
<dbReference type="AlphaFoldDB" id="A0A2S0HYJ9"/>
<evidence type="ECO:0000256" key="1">
    <source>
        <dbReference type="ARBA" id="ARBA00009091"/>
    </source>
</evidence>
<dbReference type="EMBL" id="CP027062">
    <property type="protein sequence ID" value="AVI51751.1"/>
    <property type="molecule type" value="Genomic_DNA"/>
</dbReference>
<evidence type="ECO:0000256" key="2">
    <source>
        <dbReference type="ARBA" id="ARBA00022729"/>
    </source>
</evidence>
<dbReference type="GO" id="GO:0051082">
    <property type="term" value="F:unfolded protein binding"/>
    <property type="evidence" value="ECO:0007669"/>
    <property type="project" value="InterPro"/>
</dbReference>
<keyword evidence="2 4" id="KW-0732">Signal</keyword>
<keyword evidence="3" id="KW-0175">Coiled coil</keyword>
<evidence type="ECO:0008006" key="7">
    <source>
        <dbReference type="Google" id="ProtNLM"/>
    </source>
</evidence>
<dbReference type="OrthoDB" id="1493480at2"/>
<evidence type="ECO:0000256" key="4">
    <source>
        <dbReference type="SAM" id="SignalP"/>
    </source>
</evidence>
<name>A0A2S0HYJ9_9FLAO</name>
<dbReference type="InterPro" id="IPR024930">
    <property type="entry name" value="Skp_dom_sf"/>
</dbReference>
<dbReference type="PANTHER" id="PTHR35089:SF1">
    <property type="entry name" value="CHAPERONE PROTEIN SKP"/>
    <property type="match status" value="1"/>
</dbReference>
<proteinExistence type="inferred from homology"/>
<dbReference type="Proteomes" id="UP000238442">
    <property type="component" value="Chromosome"/>
</dbReference>
<protein>
    <recommendedName>
        <fullName evidence="7">Periplasmic chaperone for outer membrane proteins Skp</fullName>
    </recommendedName>
</protein>
<dbReference type="SUPFAM" id="SSF111384">
    <property type="entry name" value="OmpH-like"/>
    <property type="match status" value="1"/>
</dbReference>
<evidence type="ECO:0000313" key="5">
    <source>
        <dbReference type="EMBL" id="AVI51751.1"/>
    </source>
</evidence>
<dbReference type="GO" id="GO:0005829">
    <property type="term" value="C:cytosol"/>
    <property type="evidence" value="ECO:0007669"/>
    <property type="project" value="TreeGrafter"/>
</dbReference>
<dbReference type="RefSeq" id="WP_105216991.1">
    <property type="nucleotide sequence ID" value="NZ_CP027062.1"/>
</dbReference>
<dbReference type="GO" id="GO:0050821">
    <property type="term" value="P:protein stabilization"/>
    <property type="evidence" value="ECO:0007669"/>
    <property type="project" value="TreeGrafter"/>
</dbReference>
<dbReference type="SMART" id="SM00935">
    <property type="entry name" value="OmpH"/>
    <property type="match status" value="1"/>
</dbReference>
<organism evidence="5 6">
    <name type="scientific">Pukyongia salina</name>
    <dbReference type="NCBI Taxonomy" id="2094025"/>
    <lineage>
        <taxon>Bacteria</taxon>
        <taxon>Pseudomonadati</taxon>
        <taxon>Bacteroidota</taxon>
        <taxon>Flavobacteriia</taxon>
        <taxon>Flavobacteriales</taxon>
        <taxon>Flavobacteriaceae</taxon>
        <taxon>Pukyongia</taxon>
    </lineage>
</organism>
<dbReference type="KEGG" id="aue:C5O00_11475"/>